<dbReference type="Proteomes" id="UP000005408">
    <property type="component" value="Unassembled WGS sequence"/>
</dbReference>
<proteinExistence type="predicted"/>
<feature type="signal peptide" evidence="1">
    <location>
        <begin position="1"/>
        <end position="23"/>
    </location>
</feature>
<feature type="domain" description="FAS1" evidence="2">
    <location>
        <begin position="160"/>
        <end position="289"/>
    </location>
</feature>
<dbReference type="OrthoDB" id="286301at2759"/>
<dbReference type="GO" id="GO:0031012">
    <property type="term" value="C:extracellular matrix"/>
    <property type="evidence" value="ECO:0007669"/>
    <property type="project" value="TreeGrafter"/>
</dbReference>
<dbReference type="AlphaFoldDB" id="A0A8W8NRZ5"/>
<dbReference type="FunFam" id="2.30.180.10:FF:000032">
    <property type="entry name" value="Fasciclin domain-containing protein, putative"/>
    <property type="match status" value="2"/>
</dbReference>
<dbReference type="GO" id="GO:0030198">
    <property type="term" value="P:extracellular matrix organization"/>
    <property type="evidence" value="ECO:0007669"/>
    <property type="project" value="TreeGrafter"/>
</dbReference>
<protein>
    <recommendedName>
        <fullName evidence="2">FAS1 domain-containing protein</fullName>
    </recommendedName>
</protein>
<evidence type="ECO:0000313" key="4">
    <source>
        <dbReference type="Proteomes" id="UP000005408"/>
    </source>
</evidence>
<feature type="domain" description="FAS1" evidence="2">
    <location>
        <begin position="22"/>
        <end position="155"/>
    </location>
</feature>
<dbReference type="SUPFAM" id="SSF82153">
    <property type="entry name" value="FAS1 domain"/>
    <property type="match status" value="2"/>
</dbReference>
<dbReference type="OMA" id="YKIRINR"/>
<dbReference type="PANTHER" id="PTHR10900:SF124">
    <property type="entry name" value="FI05614P"/>
    <property type="match status" value="1"/>
</dbReference>
<dbReference type="EnsemblMetazoa" id="G9113.2">
    <property type="protein sequence ID" value="G9113.2:cds"/>
    <property type="gene ID" value="G9113"/>
</dbReference>
<dbReference type="Gene3D" id="2.30.180.10">
    <property type="entry name" value="FAS1 domain"/>
    <property type="match status" value="2"/>
</dbReference>
<dbReference type="GO" id="GO:0007155">
    <property type="term" value="P:cell adhesion"/>
    <property type="evidence" value="ECO:0007669"/>
    <property type="project" value="TreeGrafter"/>
</dbReference>
<accession>A0A8W8NRZ5</accession>
<dbReference type="GO" id="GO:0050839">
    <property type="term" value="F:cell adhesion molecule binding"/>
    <property type="evidence" value="ECO:0007669"/>
    <property type="project" value="TreeGrafter"/>
</dbReference>
<dbReference type="InterPro" id="IPR050904">
    <property type="entry name" value="Adhesion/Biosynth-related"/>
</dbReference>
<feature type="chain" id="PRO_5042432230" description="FAS1 domain-containing protein" evidence="1">
    <location>
        <begin position="24"/>
        <end position="305"/>
    </location>
</feature>
<dbReference type="GO" id="GO:0005615">
    <property type="term" value="C:extracellular space"/>
    <property type="evidence" value="ECO:0007669"/>
    <property type="project" value="TreeGrafter"/>
</dbReference>
<evidence type="ECO:0000313" key="3">
    <source>
        <dbReference type="EnsemblMetazoa" id="G9113.2:cds"/>
    </source>
</evidence>
<dbReference type="PROSITE" id="PS50213">
    <property type="entry name" value="FAS1"/>
    <property type="match status" value="2"/>
</dbReference>
<sequence length="305" mass="32966">MRVYCTLVCLLGVVAGLLGVVSGRTVVQVAHDLHATTFTSLVAKAGLSHQLGSQGPFTLFAPSDAAFAKISSDVMTKLSHDKDLLAKVIKYHVAAGKQLMSSFSNDIEIGSWENGYKIRINRYHNGQVMTATGSNISSRDNLGSNGVVHLLDDVMFPLPENSILQYCASNQNLTQLTYSFVRANLQYDIQGGPFTVFAPIEAAFDALPTGFLNTEFLTLSASRNLLQYHYIRGTYYSAGLMDGDKIQTVQGTDVVIHKTNGAVMVENAKVLQADIKVTNGVVHLIDKVLLVTDHVSGESLPQSIG</sequence>
<dbReference type="Pfam" id="PF02469">
    <property type="entry name" value="Fasciclin"/>
    <property type="match status" value="2"/>
</dbReference>
<name>A0A8W8NRZ5_MAGGI</name>
<dbReference type="EnsemblMetazoa" id="G9113.1">
    <property type="protein sequence ID" value="G9113.1:cds"/>
    <property type="gene ID" value="G9113"/>
</dbReference>
<dbReference type="InterPro" id="IPR036378">
    <property type="entry name" value="FAS1_dom_sf"/>
</dbReference>
<keyword evidence="4" id="KW-1185">Reference proteome</keyword>
<evidence type="ECO:0000259" key="2">
    <source>
        <dbReference type="PROSITE" id="PS50213"/>
    </source>
</evidence>
<dbReference type="InterPro" id="IPR000782">
    <property type="entry name" value="FAS1_domain"/>
</dbReference>
<evidence type="ECO:0000256" key="1">
    <source>
        <dbReference type="SAM" id="SignalP"/>
    </source>
</evidence>
<reference evidence="3" key="1">
    <citation type="submission" date="2022-08" db="UniProtKB">
        <authorList>
            <consortium name="EnsemblMetazoa"/>
        </authorList>
    </citation>
    <scope>IDENTIFICATION</scope>
    <source>
        <strain evidence="3">05x7-T-G4-1.051#20</strain>
    </source>
</reference>
<keyword evidence="1" id="KW-0732">Signal</keyword>
<dbReference type="SMART" id="SM00554">
    <property type="entry name" value="FAS1"/>
    <property type="match status" value="2"/>
</dbReference>
<organism evidence="3 4">
    <name type="scientific">Magallana gigas</name>
    <name type="common">Pacific oyster</name>
    <name type="synonym">Crassostrea gigas</name>
    <dbReference type="NCBI Taxonomy" id="29159"/>
    <lineage>
        <taxon>Eukaryota</taxon>
        <taxon>Metazoa</taxon>
        <taxon>Spiralia</taxon>
        <taxon>Lophotrochozoa</taxon>
        <taxon>Mollusca</taxon>
        <taxon>Bivalvia</taxon>
        <taxon>Autobranchia</taxon>
        <taxon>Pteriomorphia</taxon>
        <taxon>Ostreida</taxon>
        <taxon>Ostreoidea</taxon>
        <taxon>Ostreidae</taxon>
        <taxon>Magallana</taxon>
    </lineage>
</organism>
<dbReference type="PANTHER" id="PTHR10900">
    <property type="entry name" value="PERIOSTIN-RELATED"/>
    <property type="match status" value="1"/>
</dbReference>